<keyword evidence="12" id="KW-1185">Reference proteome</keyword>
<accession>A0A9P7D322</accession>
<dbReference type="InterPro" id="IPR003593">
    <property type="entry name" value="AAA+_ATPase"/>
</dbReference>
<evidence type="ECO:0000256" key="3">
    <source>
        <dbReference type="ARBA" id="ARBA00022692"/>
    </source>
</evidence>
<feature type="signal peptide" evidence="9">
    <location>
        <begin position="1"/>
        <end position="30"/>
    </location>
</feature>
<dbReference type="AlphaFoldDB" id="A0A9P7D322"/>
<dbReference type="EMBL" id="JABBWD010000016">
    <property type="protein sequence ID" value="KAG1778410.1"/>
    <property type="molecule type" value="Genomic_DNA"/>
</dbReference>
<dbReference type="InterPro" id="IPR017871">
    <property type="entry name" value="ABC_transporter-like_CS"/>
</dbReference>
<comment type="subcellular location">
    <subcellularLocation>
        <location evidence="1">Membrane</location>
        <topology evidence="1">Multi-pass membrane protein</topology>
    </subcellularLocation>
</comment>
<keyword evidence="6 8" id="KW-1133">Transmembrane helix</keyword>
<name>A0A9P7D322_9AGAM</name>
<evidence type="ECO:0000256" key="2">
    <source>
        <dbReference type="ARBA" id="ARBA00022448"/>
    </source>
</evidence>
<feature type="chain" id="PRO_5040216232" description="ABC transporter domain-containing protein" evidence="9">
    <location>
        <begin position="31"/>
        <end position="1004"/>
    </location>
</feature>
<sequence>MPLLVVQNHGLYHISCVLLVLLILSASVIGQTCMNYGEASPSNASSCLCPPGFGGATCAQPGCGGTIFDGSSRSLAQPSASSSGFANLTASDCACESGWGGVGCNVCTTSSACQVAYAAVNGNASATSGLGGLGGLNDTVVCNTAPTVWAAGELSCQVNNPTLEALYPLRSTLNILRTLNSSLSPLHNTSGTLLSPSTTSSSIYAQLMYAGVEQFFCTASPCIQTSSESTTSSGNTASSTWTCQNLSCSCIRNATFCGGVPVSNLTSTIGGLTGTLIVACDSTNTCHFQQDTINSVFGSQGLSMEGCVFGECVTQAVIDTTNTTSSAAAASGGTELSGGVIAGLAVVGAIIAFGLAVVAWGWYVQRTARKLPLNGGQSGGINVRWSDISYTVQSPKNSPSSLIAKSTIRGGKTILDSVSGSIKSGQLMAILGPSGAGKTTLVELIAGKTKSGQYTGSITFPPYAPGHHPRVAFVPQNDILPSMLTVREALTFAASLRLPEALPSSSKAALVSTVISKLGLDGIAETRIGATDGTGRGISGGEARRVSIGLELVSCPDVLVCDEPTSGLDSVSAFRVVNVLKELAREGGVAMGHQGSHGDRKGVAVICSVHQPSSRLYHTFDSVHLLSNGRALYSGPGGLAPAQYFMRMREGGGAGADVLPYEEGYNVADYLLDIASESPDIPSMPLGNNVVGEIGLSVSSEEKADGGKDVEALSTQNSAPGMHAATFLTQLQVLCGREWKVLRRDKTLFFTHVCVACVLGIFCGGLYYQTGSTIAGFQARVGCLFFMGSLIAFSSLSALYNIVEIRPLFLRERSNWYYSPTAWLLSRLIFDVIPLRIIPTIIVCTITYWMAGLAHDVVHFFKFLLVIVLYTLVMTLFNFLLGTLFRNGGIAILLSALSALYQMTYAGFFVHLASIPPVLRWLQWLCPLSYTLEAISVNEVGSGLMIKDTLQGVPVNISATLIMQLLFGFGLNNYYRDILVLFAFIVGLGVAVIAVVWLRVRERR</sequence>
<evidence type="ECO:0000256" key="4">
    <source>
        <dbReference type="ARBA" id="ARBA00022741"/>
    </source>
</evidence>
<dbReference type="PANTHER" id="PTHR48041">
    <property type="entry name" value="ABC TRANSPORTER G FAMILY MEMBER 28"/>
    <property type="match status" value="1"/>
</dbReference>
<feature type="transmembrane region" description="Helical" evidence="8">
    <location>
        <begin position="824"/>
        <end position="851"/>
    </location>
</feature>
<evidence type="ECO:0000256" key="8">
    <source>
        <dbReference type="SAM" id="Phobius"/>
    </source>
</evidence>
<dbReference type="GO" id="GO:0005524">
    <property type="term" value="F:ATP binding"/>
    <property type="evidence" value="ECO:0007669"/>
    <property type="project" value="UniProtKB-KW"/>
</dbReference>
<dbReference type="Pfam" id="PF01061">
    <property type="entry name" value="ABC2_membrane"/>
    <property type="match status" value="1"/>
</dbReference>
<keyword evidence="7 8" id="KW-0472">Membrane</keyword>
<dbReference type="SUPFAM" id="SSF52540">
    <property type="entry name" value="P-loop containing nucleoside triphosphate hydrolases"/>
    <property type="match status" value="1"/>
</dbReference>
<feature type="transmembrane region" description="Helical" evidence="8">
    <location>
        <begin position="863"/>
        <end position="885"/>
    </location>
</feature>
<comment type="caution">
    <text evidence="11">The sequence shown here is derived from an EMBL/GenBank/DDBJ whole genome shotgun (WGS) entry which is preliminary data.</text>
</comment>
<dbReference type="GO" id="GO:0016020">
    <property type="term" value="C:membrane"/>
    <property type="evidence" value="ECO:0007669"/>
    <property type="project" value="UniProtKB-SubCell"/>
</dbReference>
<organism evidence="11 12">
    <name type="scientific">Suillus placidus</name>
    <dbReference type="NCBI Taxonomy" id="48579"/>
    <lineage>
        <taxon>Eukaryota</taxon>
        <taxon>Fungi</taxon>
        <taxon>Dikarya</taxon>
        <taxon>Basidiomycota</taxon>
        <taxon>Agaricomycotina</taxon>
        <taxon>Agaricomycetes</taxon>
        <taxon>Agaricomycetidae</taxon>
        <taxon>Boletales</taxon>
        <taxon>Suillineae</taxon>
        <taxon>Suillaceae</taxon>
        <taxon>Suillus</taxon>
    </lineage>
</organism>
<dbReference type="InterPro" id="IPR027417">
    <property type="entry name" value="P-loop_NTPase"/>
</dbReference>
<feature type="transmembrane region" description="Helical" evidence="8">
    <location>
        <begin position="340"/>
        <end position="363"/>
    </location>
</feature>
<keyword evidence="4" id="KW-0547">Nucleotide-binding</keyword>
<dbReference type="GO" id="GO:0140359">
    <property type="term" value="F:ABC-type transporter activity"/>
    <property type="evidence" value="ECO:0007669"/>
    <property type="project" value="InterPro"/>
</dbReference>
<keyword evidence="9" id="KW-0732">Signal</keyword>
<dbReference type="Pfam" id="PF00005">
    <property type="entry name" value="ABC_tran"/>
    <property type="match status" value="1"/>
</dbReference>
<evidence type="ECO:0000256" key="5">
    <source>
        <dbReference type="ARBA" id="ARBA00022840"/>
    </source>
</evidence>
<evidence type="ECO:0000256" key="7">
    <source>
        <dbReference type="ARBA" id="ARBA00023136"/>
    </source>
</evidence>
<feature type="transmembrane region" description="Helical" evidence="8">
    <location>
        <begin position="978"/>
        <end position="998"/>
    </location>
</feature>
<dbReference type="PROSITE" id="PS00211">
    <property type="entry name" value="ABC_TRANSPORTER_1"/>
    <property type="match status" value="1"/>
</dbReference>
<dbReference type="PROSITE" id="PS00022">
    <property type="entry name" value="EGF_1"/>
    <property type="match status" value="1"/>
</dbReference>
<evidence type="ECO:0000313" key="12">
    <source>
        <dbReference type="Proteomes" id="UP000714275"/>
    </source>
</evidence>
<evidence type="ECO:0000313" key="11">
    <source>
        <dbReference type="EMBL" id="KAG1778410.1"/>
    </source>
</evidence>
<evidence type="ECO:0000256" key="1">
    <source>
        <dbReference type="ARBA" id="ARBA00004141"/>
    </source>
</evidence>
<dbReference type="InterPro" id="IPR013525">
    <property type="entry name" value="ABC2_TM"/>
</dbReference>
<protein>
    <recommendedName>
        <fullName evidence="10">ABC transporter domain-containing protein</fullName>
    </recommendedName>
</protein>
<evidence type="ECO:0000259" key="10">
    <source>
        <dbReference type="PROSITE" id="PS50893"/>
    </source>
</evidence>
<feature type="transmembrane region" description="Helical" evidence="8">
    <location>
        <begin position="892"/>
        <end position="915"/>
    </location>
</feature>
<feature type="domain" description="ABC transporter" evidence="10">
    <location>
        <begin position="383"/>
        <end position="653"/>
    </location>
</feature>
<gene>
    <name evidence="11" type="ORF">EV702DRAFT_1096350</name>
</gene>
<feature type="transmembrane region" description="Helical" evidence="8">
    <location>
        <begin position="953"/>
        <end position="972"/>
    </location>
</feature>
<dbReference type="Gene3D" id="3.40.50.300">
    <property type="entry name" value="P-loop containing nucleotide triphosphate hydrolases"/>
    <property type="match status" value="1"/>
</dbReference>
<dbReference type="InterPro" id="IPR050352">
    <property type="entry name" value="ABCG_transporters"/>
</dbReference>
<dbReference type="OrthoDB" id="66620at2759"/>
<dbReference type="PROSITE" id="PS50893">
    <property type="entry name" value="ABC_TRANSPORTER_2"/>
    <property type="match status" value="1"/>
</dbReference>
<evidence type="ECO:0000256" key="9">
    <source>
        <dbReference type="SAM" id="SignalP"/>
    </source>
</evidence>
<keyword evidence="3 8" id="KW-0812">Transmembrane</keyword>
<dbReference type="InterPro" id="IPR000742">
    <property type="entry name" value="EGF"/>
</dbReference>
<dbReference type="PROSITE" id="PS01186">
    <property type="entry name" value="EGF_2"/>
    <property type="match status" value="1"/>
</dbReference>
<dbReference type="InterPro" id="IPR003439">
    <property type="entry name" value="ABC_transporter-like_ATP-bd"/>
</dbReference>
<reference evidence="11" key="1">
    <citation type="journal article" date="2020" name="New Phytol.">
        <title>Comparative genomics reveals dynamic genome evolution in host specialist ectomycorrhizal fungi.</title>
        <authorList>
            <person name="Lofgren L.A."/>
            <person name="Nguyen N.H."/>
            <person name="Vilgalys R."/>
            <person name="Ruytinx J."/>
            <person name="Liao H.L."/>
            <person name="Branco S."/>
            <person name="Kuo A."/>
            <person name="LaButti K."/>
            <person name="Lipzen A."/>
            <person name="Andreopoulos W."/>
            <person name="Pangilinan J."/>
            <person name="Riley R."/>
            <person name="Hundley H."/>
            <person name="Na H."/>
            <person name="Barry K."/>
            <person name="Grigoriev I.V."/>
            <person name="Stajich J.E."/>
            <person name="Kennedy P.G."/>
        </authorList>
    </citation>
    <scope>NUCLEOTIDE SEQUENCE</scope>
    <source>
        <strain evidence="11">DOB743</strain>
    </source>
</reference>
<keyword evidence="2" id="KW-0813">Transport</keyword>
<dbReference type="GO" id="GO:0016887">
    <property type="term" value="F:ATP hydrolysis activity"/>
    <property type="evidence" value="ECO:0007669"/>
    <property type="project" value="InterPro"/>
</dbReference>
<evidence type="ECO:0000256" key="6">
    <source>
        <dbReference type="ARBA" id="ARBA00022989"/>
    </source>
</evidence>
<dbReference type="Proteomes" id="UP000714275">
    <property type="component" value="Unassembled WGS sequence"/>
</dbReference>
<keyword evidence="5" id="KW-0067">ATP-binding</keyword>
<proteinExistence type="predicted"/>
<dbReference type="SMART" id="SM00382">
    <property type="entry name" value="AAA"/>
    <property type="match status" value="1"/>
</dbReference>
<feature type="transmembrane region" description="Helical" evidence="8">
    <location>
        <begin position="747"/>
        <end position="767"/>
    </location>
</feature>
<feature type="transmembrane region" description="Helical" evidence="8">
    <location>
        <begin position="779"/>
        <end position="803"/>
    </location>
</feature>
<dbReference type="PANTHER" id="PTHR48041:SF139">
    <property type="entry name" value="PROTEIN SCARLET"/>
    <property type="match status" value="1"/>
</dbReference>